<evidence type="ECO:0000313" key="11">
    <source>
        <dbReference type="Proteomes" id="UP000593567"/>
    </source>
</evidence>
<dbReference type="InterPro" id="IPR000299">
    <property type="entry name" value="FERM_domain"/>
</dbReference>
<dbReference type="CDD" id="cd14473">
    <property type="entry name" value="FERM_B-lobe"/>
    <property type="match status" value="1"/>
</dbReference>
<dbReference type="EMBL" id="VXIV02001786">
    <property type="protein sequence ID" value="KAF6029804.1"/>
    <property type="molecule type" value="Genomic_DNA"/>
</dbReference>
<evidence type="ECO:0000256" key="6">
    <source>
        <dbReference type="SAM" id="MobiDB-lite"/>
    </source>
</evidence>
<dbReference type="InterPro" id="IPR057096">
    <property type="entry name" value="KRIT1_FRMD8_FERM_C"/>
</dbReference>
<keyword evidence="3" id="KW-0963">Cytoplasm</keyword>
<dbReference type="InterPro" id="IPR019748">
    <property type="entry name" value="FERM_central"/>
</dbReference>
<dbReference type="Gene3D" id="2.30.29.30">
    <property type="entry name" value="Pleckstrin-homology domain (PH domain)/Phosphotyrosine-binding domain (PTB)"/>
    <property type="match status" value="1"/>
</dbReference>
<dbReference type="AlphaFoldDB" id="A0A7J7JVR3"/>
<comment type="subcellular location">
    <subcellularLocation>
        <location evidence="1">Cytoplasm</location>
    </subcellularLocation>
</comment>
<dbReference type="InterPro" id="IPR000857">
    <property type="entry name" value="MyTH4_dom"/>
</dbReference>
<dbReference type="InterPro" id="IPR051567">
    <property type="entry name" value="Unconventional_Myosin_ATPase"/>
</dbReference>
<dbReference type="PANTHER" id="PTHR22692">
    <property type="entry name" value="MYOSIN VII, XV"/>
    <property type="match status" value="1"/>
</dbReference>
<evidence type="ECO:0000259" key="9">
    <source>
        <dbReference type="PROSITE" id="PS51016"/>
    </source>
</evidence>
<dbReference type="CDD" id="cd13201">
    <property type="entry name" value="FERM_C_MyoXV"/>
    <property type="match status" value="1"/>
</dbReference>
<evidence type="ECO:0000256" key="1">
    <source>
        <dbReference type="ARBA" id="ARBA00004496"/>
    </source>
</evidence>
<evidence type="ECO:0000256" key="5">
    <source>
        <dbReference type="ARBA" id="ARBA00023203"/>
    </source>
</evidence>
<comment type="caution">
    <text evidence="10">The sequence shown here is derived from an EMBL/GenBank/DDBJ whole genome shotgun (WGS) entry which is preliminary data.</text>
</comment>
<keyword evidence="7" id="KW-1133">Transmembrane helix</keyword>
<dbReference type="Proteomes" id="UP000593567">
    <property type="component" value="Unassembled WGS sequence"/>
</dbReference>
<dbReference type="PANTHER" id="PTHR22692:SF26">
    <property type="entry name" value="SH3 DOMAIN-CONTAINING PROTEIN"/>
    <property type="match status" value="1"/>
</dbReference>
<feature type="domain" description="FERM" evidence="8">
    <location>
        <begin position="309"/>
        <end position="622"/>
    </location>
</feature>
<comment type="similarity">
    <text evidence="2">Belongs to the TRAFAC class myosin-kinesin ATPase superfamily. Myosin family.</text>
</comment>
<dbReference type="GO" id="GO:0003779">
    <property type="term" value="F:actin binding"/>
    <property type="evidence" value="ECO:0007669"/>
    <property type="project" value="UniProtKB-KW"/>
</dbReference>
<evidence type="ECO:0000256" key="2">
    <source>
        <dbReference type="ARBA" id="ARBA00008314"/>
    </source>
</evidence>
<feature type="compositionally biased region" description="Basic and acidic residues" evidence="6">
    <location>
        <begin position="36"/>
        <end position="57"/>
    </location>
</feature>
<dbReference type="Gene3D" id="1.25.40.530">
    <property type="entry name" value="MyTH4 domain"/>
    <property type="match status" value="1"/>
</dbReference>
<dbReference type="InterPro" id="IPR036028">
    <property type="entry name" value="SH3-like_dom_sf"/>
</dbReference>
<dbReference type="InterPro" id="IPR011993">
    <property type="entry name" value="PH-like_dom_sf"/>
</dbReference>
<reference evidence="10" key="1">
    <citation type="submission" date="2020-06" db="EMBL/GenBank/DDBJ databases">
        <title>Draft genome of Bugula neritina, a colonial animal packing powerful symbionts and potential medicines.</title>
        <authorList>
            <person name="Rayko M."/>
        </authorList>
    </citation>
    <scope>NUCLEOTIDE SEQUENCE [LARGE SCALE GENOMIC DNA]</scope>
    <source>
        <strain evidence="10">Kwan_BN1</strain>
    </source>
</reference>
<dbReference type="Pfam" id="PF24522">
    <property type="entry name" value="KRIT1_FRMD8_FERM_C"/>
    <property type="match status" value="1"/>
</dbReference>
<dbReference type="SMART" id="SM00139">
    <property type="entry name" value="MyTH4"/>
    <property type="match status" value="1"/>
</dbReference>
<keyword evidence="11" id="KW-1185">Reference proteome</keyword>
<keyword evidence="4" id="KW-0677">Repeat</keyword>
<keyword evidence="7" id="KW-0812">Transmembrane</keyword>
<dbReference type="GO" id="GO:0005856">
    <property type="term" value="C:cytoskeleton"/>
    <property type="evidence" value="ECO:0007669"/>
    <property type="project" value="InterPro"/>
</dbReference>
<evidence type="ECO:0000256" key="4">
    <source>
        <dbReference type="ARBA" id="ARBA00022737"/>
    </source>
</evidence>
<organism evidence="10 11">
    <name type="scientific">Bugula neritina</name>
    <name type="common">Brown bryozoan</name>
    <name type="synonym">Sertularia neritina</name>
    <dbReference type="NCBI Taxonomy" id="10212"/>
    <lineage>
        <taxon>Eukaryota</taxon>
        <taxon>Metazoa</taxon>
        <taxon>Spiralia</taxon>
        <taxon>Lophotrochozoa</taxon>
        <taxon>Bryozoa</taxon>
        <taxon>Gymnolaemata</taxon>
        <taxon>Cheilostomatida</taxon>
        <taxon>Flustrina</taxon>
        <taxon>Buguloidea</taxon>
        <taxon>Bugulidae</taxon>
        <taxon>Bugula</taxon>
    </lineage>
</organism>
<dbReference type="PROSITE" id="PS50057">
    <property type="entry name" value="FERM_3"/>
    <property type="match status" value="1"/>
</dbReference>
<dbReference type="Gene3D" id="2.30.30.40">
    <property type="entry name" value="SH3 Domains"/>
    <property type="match status" value="1"/>
</dbReference>
<accession>A0A7J7JVR3</accession>
<dbReference type="SUPFAM" id="SSF50729">
    <property type="entry name" value="PH domain-like"/>
    <property type="match status" value="1"/>
</dbReference>
<dbReference type="OrthoDB" id="312459at2759"/>
<feature type="domain" description="MyTH4" evidence="9">
    <location>
        <begin position="148"/>
        <end position="303"/>
    </location>
</feature>
<keyword evidence="5" id="KW-0009">Actin-binding</keyword>
<gene>
    <name evidence="10" type="ORF">EB796_011902</name>
</gene>
<protein>
    <submittedName>
        <fullName evidence="10">Myo15</fullName>
    </submittedName>
</protein>
<evidence type="ECO:0000313" key="10">
    <source>
        <dbReference type="EMBL" id="KAF6029804.1"/>
    </source>
</evidence>
<dbReference type="InterPro" id="IPR038185">
    <property type="entry name" value="MyTH4_dom_sf"/>
</dbReference>
<dbReference type="PROSITE" id="PS51016">
    <property type="entry name" value="MYTH4"/>
    <property type="match status" value="1"/>
</dbReference>
<evidence type="ECO:0000256" key="7">
    <source>
        <dbReference type="SAM" id="Phobius"/>
    </source>
</evidence>
<feature type="region of interest" description="Disordered" evidence="6">
    <location>
        <begin position="33"/>
        <end position="70"/>
    </location>
</feature>
<feature type="transmembrane region" description="Helical" evidence="7">
    <location>
        <begin position="634"/>
        <end position="651"/>
    </location>
</feature>
<feature type="compositionally biased region" description="Polar residues" evidence="6">
    <location>
        <begin position="60"/>
        <end position="70"/>
    </location>
</feature>
<name>A0A7J7JVR3_BUGNE</name>
<proteinExistence type="inferred from homology"/>
<dbReference type="InterPro" id="IPR041795">
    <property type="entry name" value="MyoXV_FERM_C"/>
</dbReference>
<evidence type="ECO:0000256" key="3">
    <source>
        <dbReference type="ARBA" id="ARBA00022490"/>
    </source>
</evidence>
<keyword evidence="7" id="KW-0472">Membrane</keyword>
<dbReference type="SUPFAM" id="SSF50044">
    <property type="entry name" value="SH3-domain"/>
    <property type="match status" value="1"/>
</dbReference>
<evidence type="ECO:0000259" key="8">
    <source>
        <dbReference type="PROSITE" id="PS50057"/>
    </source>
</evidence>
<dbReference type="Pfam" id="PF00784">
    <property type="entry name" value="MyTH4"/>
    <property type="match status" value="1"/>
</dbReference>
<sequence>MKFRKGDTMTRKNVQTYSESWLYGSINGSVGTFPEDTTKPITKRELSRSGSFHDSRSRHSSGLSDGEPSTTTGKYSMLEFSMMYFRENLDRYSTKPNELGIHSNIRLIENLKLNGLKRRKSFGKAKDSEKLQRQESWSWKEQADMIKWTKTPIPASLLKLPTDQMNKIAVDCFYSIQKFMGDQPLHPSETDIDCAFKILKACHQCPELRDEIYCQLVRQTTNNKSPQSQSCLRGWRLFTLVACWFSPSDVLKPFLLNYLQQNASDPSRPYHSPAHNCLQMLRKTVKYGGRKNVPSVEEIAAITDGKLSKRQSVLISCGVPFILNISPSTVVQDVIDEICAKLGVVSQMEQEEYTVFAMIEADNEYARLKREEYVMDVVTEMRLQRKDCVLIFERTSWYFPLRLESATQEYIDMMFNQTVPDYIDGYLLTMDHKNKIPPKQLDDVITIAALLYRASGHDILPQTLREVDSYFPGSILSLSLLRHSQFLDGIQKKLNVLVNCNDFECKLEVMNMLKKWPLFGASFFNIQCLTEPKITGECLLAVNRAGIHFLHHKTHKVILSYPFTEIISSRKISADHKVTDEQYLDIKVGNNMVQKVIRVETNQGSDISHLIGQYIRAVNNNAQTFLVVTKCTCLYFYIFYLKTVYFYNVMLKTCKFYG</sequence>